<feature type="transmembrane region" description="Helical" evidence="5">
    <location>
        <begin position="15"/>
        <end position="36"/>
    </location>
</feature>
<evidence type="ECO:0000256" key="3">
    <source>
        <dbReference type="ARBA" id="ARBA00022989"/>
    </source>
</evidence>
<sequence>MNHQDLMDIEPRQIWIRWLWIVLRIVLGGIFIYASIDKIINPEQFIHALANYRILPRGLENFFALLLPWVEVTIGVFLVLGMYEWIALTLYNILMLVFMAVIALSLIRGLNISCGCFTTDPNAAKITWLTMMRDSLILVLSLGGYPLLSRLKPLPFLKKKSTTIG</sequence>
<keyword evidence="2 5" id="KW-0812">Transmembrane</keyword>
<evidence type="ECO:0000259" key="6">
    <source>
        <dbReference type="Pfam" id="PF07291"/>
    </source>
</evidence>
<keyword evidence="4 5" id="KW-0472">Membrane</keyword>
<comment type="subcellular location">
    <subcellularLocation>
        <location evidence="1">Membrane</location>
        <topology evidence="1">Multi-pass membrane protein</topology>
    </subcellularLocation>
</comment>
<organism evidence="7">
    <name type="scientific">uncultured Desulfobacterium sp</name>
    <dbReference type="NCBI Taxonomy" id="201089"/>
    <lineage>
        <taxon>Bacteria</taxon>
        <taxon>Pseudomonadati</taxon>
        <taxon>Thermodesulfobacteriota</taxon>
        <taxon>Desulfobacteria</taxon>
        <taxon>Desulfobacterales</taxon>
        <taxon>Desulfobacteriaceae</taxon>
        <taxon>Desulfobacterium</taxon>
        <taxon>environmental samples</taxon>
    </lineage>
</organism>
<dbReference type="GO" id="GO:0030416">
    <property type="term" value="P:methylamine metabolic process"/>
    <property type="evidence" value="ECO:0007669"/>
    <property type="project" value="InterPro"/>
</dbReference>
<feature type="transmembrane region" description="Helical" evidence="5">
    <location>
        <begin position="62"/>
        <end position="83"/>
    </location>
</feature>
<dbReference type="GO" id="GO:0016020">
    <property type="term" value="C:membrane"/>
    <property type="evidence" value="ECO:0007669"/>
    <property type="project" value="UniProtKB-SubCell"/>
</dbReference>
<dbReference type="EMBL" id="OJIN01000169">
    <property type="protein sequence ID" value="SPD74622.1"/>
    <property type="molecule type" value="Genomic_DNA"/>
</dbReference>
<evidence type="ECO:0000313" key="7">
    <source>
        <dbReference type="EMBL" id="SPD74622.1"/>
    </source>
</evidence>
<evidence type="ECO:0000256" key="2">
    <source>
        <dbReference type="ARBA" id="ARBA00022692"/>
    </source>
</evidence>
<proteinExistence type="predicted"/>
<gene>
    <name evidence="7" type="ORF">PITCH_A290006</name>
</gene>
<keyword evidence="3 5" id="KW-1133">Transmembrane helix</keyword>
<dbReference type="Pfam" id="PF07291">
    <property type="entry name" value="MauE"/>
    <property type="match status" value="1"/>
</dbReference>
<name>A0A445MZ31_9BACT</name>
<dbReference type="UniPathway" id="UPA00895"/>
<dbReference type="InterPro" id="IPR009908">
    <property type="entry name" value="Methylamine_util_MauE"/>
</dbReference>
<accession>A0A445MZ31</accession>
<reference evidence="7" key="1">
    <citation type="submission" date="2018-01" db="EMBL/GenBank/DDBJ databases">
        <authorList>
            <person name="Regsiter A."/>
            <person name="William W."/>
        </authorList>
    </citation>
    <scope>NUCLEOTIDE SEQUENCE</scope>
    <source>
        <strain evidence="7">TRIP AH-1</strain>
    </source>
</reference>
<protein>
    <recommendedName>
        <fullName evidence="6">Methylamine utilisation protein MauE domain-containing protein</fullName>
    </recommendedName>
</protein>
<feature type="domain" description="Methylamine utilisation protein MauE" evidence="6">
    <location>
        <begin position="17"/>
        <end position="144"/>
    </location>
</feature>
<evidence type="ECO:0000256" key="4">
    <source>
        <dbReference type="ARBA" id="ARBA00023136"/>
    </source>
</evidence>
<feature type="transmembrane region" description="Helical" evidence="5">
    <location>
        <begin position="89"/>
        <end position="107"/>
    </location>
</feature>
<evidence type="ECO:0000256" key="5">
    <source>
        <dbReference type="SAM" id="Phobius"/>
    </source>
</evidence>
<evidence type="ECO:0000256" key="1">
    <source>
        <dbReference type="ARBA" id="ARBA00004141"/>
    </source>
</evidence>
<dbReference type="AlphaFoldDB" id="A0A445MZ31"/>